<organism evidence="2 3">
    <name type="scientific">Palleronia abyssalis</name>
    <dbReference type="NCBI Taxonomy" id="1501240"/>
    <lineage>
        <taxon>Bacteria</taxon>
        <taxon>Pseudomonadati</taxon>
        <taxon>Pseudomonadota</taxon>
        <taxon>Alphaproteobacteria</taxon>
        <taxon>Rhodobacterales</taxon>
        <taxon>Roseobacteraceae</taxon>
        <taxon>Palleronia</taxon>
    </lineage>
</organism>
<proteinExistence type="predicted"/>
<dbReference type="RefSeq" id="WP_108892642.1">
    <property type="nucleotide sequence ID" value="NZ_ONZF01000001.1"/>
</dbReference>
<evidence type="ECO:0000313" key="2">
    <source>
        <dbReference type="EMBL" id="SPJ22799.1"/>
    </source>
</evidence>
<reference evidence="3" key="1">
    <citation type="submission" date="2018-03" db="EMBL/GenBank/DDBJ databases">
        <authorList>
            <person name="Rodrigo-Torres L."/>
            <person name="Arahal R. D."/>
            <person name="Lucena T."/>
        </authorList>
    </citation>
    <scope>NUCLEOTIDE SEQUENCE [LARGE SCALE GENOMIC DNA]</scope>
    <source>
        <strain evidence="3">CECT 8504</strain>
    </source>
</reference>
<dbReference type="AlphaFoldDB" id="A0A2R8BRL1"/>
<protein>
    <submittedName>
        <fullName evidence="2">Uncharacterized protein</fullName>
    </submittedName>
</protein>
<evidence type="ECO:0000256" key="1">
    <source>
        <dbReference type="SAM" id="MobiDB-lite"/>
    </source>
</evidence>
<gene>
    <name evidence="2" type="ORF">PAA8504_00598</name>
</gene>
<dbReference type="EMBL" id="ONZF01000001">
    <property type="protein sequence ID" value="SPJ22799.1"/>
    <property type="molecule type" value="Genomic_DNA"/>
</dbReference>
<evidence type="ECO:0000313" key="3">
    <source>
        <dbReference type="Proteomes" id="UP000244912"/>
    </source>
</evidence>
<keyword evidence="3" id="KW-1185">Reference proteome</keyword>
<feature type="region of interest" description="Disordered" evidence="1">
    <location>
        <begin position="93"/>
        <end position="112"/>
    </location>
</feature>
<dbReference type="Proteomes" id="UP000244912">
    <property type="component" value="Unassembled WGS sequence"/>
</dbReference>
<sequence length="477" mass="52832">MAKIKDPLLFSQYHGIDPDSLDAAGLIDPFVDVDTQLFIDPVLLEKSGTQAIRENAHRMFRSHFSDFVRLLAISRAEGDAAWKGARRLLDLQEPPENGLGYGGSGRSGSSRPDEIREKMMRTASEIIELGADDPEMISLMGFFEEDIGPDTISDFTTRVILPVLAALTEEFCVAQGIPVTETDVSGDHRLPTFVDGAGRTKPLLLVPSDIVRELPVANDWSDIEAAACENERIRTRVNAMLAGIARPTISDRKYALRRAALGSSEDFQTFLDAVKEHTAYYDKSVDALGYYRLRALFAKGMDGLSTGAAYNFAAGPEEIRRLVHDTLEVFRHHVENGNLWEELWIGDKPKKERAAQLIYYAIADCYCRANNVDISPEANMGGGPVDFKFSQGYAARVLVEMKRSSGTVRHGYARQLEIYRDASQTNFGIFVVMDFGDLGDKLAQITEIRNARIACGEQASDIILIDATRKASASKRH</sequence>
<dbReference type="OrthoDB" id="6691177at2"/>
<name>A0A2R8BRL1_9RHOB</name>
<accession>A0A2R8BRL1</accession>